<dbReference type="Proteomes" id="UP001642464">
    <property type="component" value="Unassembled WGS sequence"/>
</dbReference>
<name>A0ABP0P2E4_9DINO</name>
<protein>
    <submittedName>
        <fullName evidence="1">Uncharacterized protein</fullName>
    </submittedName>
</protein>
<dbReference type="PANTHER" id="PTHR31808:SF4">
    <property type="entry name" value="LIGASE, PUTATIVE (DUF760)-RELATED"/>
    <property type="match status" value="1"/>
</dbReference>
<keyword evidence="2" id="KW-1185">Reference proteome</keyword>
<reference evidence="1 2" key="1">
    <citation type="submission" date="2024-02" db="EMBL/GenBank/DDBJ databases">
        <authorList>
            <person name="Chen Y."/>
            <person name="Shah S."/>
            <person name="Dougan E. K."/>
            <person name="Thang M."/>
            <person name="Chan C."/>
        </authorList>
    </citation>
    <scope>NUCLEOTIDE SEQUENCE [LARGE SCALE GENOMIC DNA]</scope>
</reference>
<feature type="non-terminal residue" evidence="1">
    <location>
        <position position="1"/>
    </location>
</feature>
<accession>A0ABP0P2E4</accession>
<sequence>VQLPLFNLGQAYALTIQYGYVLKRAENRLQLERTLQDTPGASLKNYIKNIGPGMFQDAMISVEAHVASKMQVEAVFGNLKVLRGHLANALAKRKPSREGTGQALQDAVNCGEVAGVYIFVSDVRRLLLEAAAFGALLWGAEAKALELSTPTLTRQPSLSDFGVDADGEGNPIMPD</sequence>
<evidence type="ECO:0000313" key="2">
    <source>
        <dbReference type="Proteomes" id="UP001642464"/>
    </source>
</evidence>
<gene>
    <name evidence="1" type="ORF">SCF082_LOCUS34974</name>
</gene>
<evidence type="ECO:0000313" key="1">
    <source>
        <dbReference type="EMBL" id="CAK9070185.1"/>
    </source>
</evidence>
<organism evidence="1 2">
    <name type="scientific">Durusdinium trenchii</name>
    <dbReference type="NCBI Taxonomy" id="1381693"/>
    <lineage>
        <taxon>Eukaryota</taxon>
        <taxon>Sar</taxon>
        <taxon>Alveolata</taxon>
        <taxon>Dinophyceae</taxon>
        <taxon>Suessiales</taxon>
        <taxon>Symbiodiniaceae</taxon>
        <taxon>Durusdinium</taxon>
    </lineage>
</organism>
<dbReference type="PANTHER" id="PTHR31808">
    <property type="entry name" value="EXPRESSED PROTEIN"/>
    <property type="match status" value="1"/>
</dbReference>
<dbReference type="InterPro" id="IPR008479">
    <property type="entry name" value="DUF760"/>
</dbReference>
<comment type="caution">
    <text evidence="1">The sequence shown here is derived from an EMBL/GenBank/DDBJ whole genome shotgun (WGS) entry which is preliminary data.</text>
</comment>
<dbReference type="Pfam" id="PF05542">
    <property type="entry name" value="DUF760"/>
    <property type="match status" value="1"/>
</dbReference>
<dbReference type="EMBL" id="CAXAMM010032724">
    <property type="protein sequence ID" value="CAK9070185.1"/>
    <property type="molecule type" value="Genomic_DNA"/>
</dbReference>
<dbReference type="InterPro" id="IPR038925">
    <property type="entry name" value="At3g17800-like"/>
</dbReference>
<proteinExistence type="predicted"/>